<dbReference type="InterPro" id="IPR023346">
    <property type="entry name" value="Lysozyme-like_dom_sf"/>
</dbReference>
<dbReference type="Pfam" id="PF13406">
    <property type="entry name" value="SLT_2"/>
    <property type="match status" value="1"/>
</dbReference>
<feature type="signal peptide" evidence="2">
    <location>
        <begin position="1"/>
        <end position="24"/>
    </location>
</feature>
<evidence type="ECO:0000259" key="3">
    <source>
        <dbReference type="Pfam" id="PF13406"/>
    </source>
</evidence>
<name>A0A7U8C7G6_NEPCE</name>
<dbReference type="Gene3D" id="1.10.530.10">
    <property type="match status" value="1"/>
</dbReference>
<keyword evidence="2" id="KW-0732">Signal</keyword>
<comment type="caution">
    <text evidence="4">The sequence shown here is derived from an EMBL/GenBank/DDBJ whole genome shotgun (WGS) entry which is preliminary data.</text>
</comment>
<reference evidence="4 5" key="1">
    <citation type="submission" date="2006-02" db="EMBL/GenBank/DDBJ databases">
        <authorList>
            <person name="Pinhassi J."/>
            <person name="Pedros-Alio C."/>
            <person name="Ferriera S."/>
            <person name="Johnson J."/>
            <person name="Kravitz S."/>
            <person name="Halpern A."/>
            <person name="Remington K."/>
            <person name="Beeson K."/>
            <person name="Tran B."/>
            <person name="Rogers Y.-H."/>
            <person name="Friedman R."/>
            <person name="Venter J.C."/>
        </authorList>
    </citation>
    <scope>NUCLEOTIDE SEQUENCE [LARGE SCALE GENOMIC DNA]</scope>
    <source>
        <strain evidence="4 5">MED92</strain>
    </source>
</reference>
<dbReference type="Gene3D" id="1.10.8.350">
    <property type="entry name" value="Bacterial muramidase"/>
    <property type="match status" value="1"/>
</dbReference>
<dbReference type="GO" id="GO:0008933">
    <property type="term" value="F:peptidoglycan lytic transglycosylase activity"/>
    <property type="evidence" value="ECO:0007669"/>
    <property type="project" value="TreeGrafter"/>
</dbReference>
<dbReference type="GO" id="GO:0009253">
    <property type="term" value="P:peptidoglycan catabolic process"/>
    <property type="evidence" value="ECO:0007669"/>
    <property type="project" value="TreeGrafter"/>
</dbReference>
<sequence length="392" mass="44094">MKRSSVVSVLVTTGLLLMGCTATAEKEVASSSAKPQVKTDKADTSVAQKKAAMPAASKRMTQEELLASVRGGSYLDYPEAKVFIEEMKAEGFDEAYLRKVLGEAKRQTSILKAISRPAERRLTWGGYRKIFIEPKRIKQGVKFWQDNQESLAKAEQKYGVPAEIIVSIIGVETRYGRIMGSYRVLDALATLGFDYPRRSKFFLGQLKEYLHLVKEEKVDFTSLKGSYAGAMGFGQFIPSSYRNFAIDFDQDGKRDIWSNKTDAIGSVANYFAEHKWKPGQPVISGVSFTKAADEAWYSVGRKGLIPQNTLAEWVDRGVEPQLNLSPEEKAILMQMEIGDDKQYWLGLHNFYVITRYNHSKLYAMAVYRLSQQIKDAYEKATVKSVAMQTKSN</sequence>
<dbReference type="PROSITE" id="PS51257">
    <property type="entry name" value="PROKAR_LIPOPROTEIN"/>
    <property type="match status" value="1"/>
</dbReference>
<dbReference type="InterPro" id="IPR011757">
    <property type="entry name" value="Lytic_transglycosylase_MltB"/>
</dbReference>
<dbReference type="AlphaFoldDB" id="A0A7U8C7G6"/>
<dbReference type="SUPFAM" id="SSF53955">
    <property type="entry name" value="Lysozyme-like"/>
    <property type="match status" value="1"/>
</dbReference>
<dbReference type="Proteomes" id="UP000002171">
    <property type="component" value="Unassembled WGS sequence"/>
</dbReference>
<evidence type="ECO:0000313" key="5">
    <source>
        <dbReference type="Proteomes" id="UP000002171"/>
    </source>
</evidence>
<protein>
    <submittedName>
        <fullName evidence="4">Membrane-bound lytic transglycosylase</fullName>
    </submittedName>
</protein>
<dbReference type="InterPro" id="IPR031304">
    <property type="entry name" value="SLT_2"/>
</dbReference>
<feature type="chain" id="PRO_5031153624" evidence="2">
    <location>
        <begin position="25"/>
        <end position="392"/>
    </location>
</feature>
<dbReference type="CDD" id="cd13399">
    <property type="entry name" value="Slt35-like"/>
    <property type="match status" value="1"/>
</dbReference>
<evidence type="ECO:0000256" key="2">
    <source>
        <dbReference type="SAM" id="SignalP"/>
    </source>
</evidence>
<evidence type="ECO:0000313" key="4">
    <source>
        <dbReference type="EMBL" id="EAR62985.1"/>
    </source>
</evidence>
<keyword evidence="5" id="KW-1185">Reference proteome</keyword>
<dbReference type="PANTHER" id="PTHR30163">
    <property type="entry name" value="MEMBRANE-BOUND LYTIC MUREIN TRANSGLYCOSYLASE B"/>
    <property type="match status" value="1"/>
</dbReference>
<dbReference type="FunFam" id="1.10.8.350:FF:000001">
    <property type="entry name" value="Lytic murein transglycosylase B"/>
    <property type="match status" value="1"/>
</dbReference>
<feature type="domain" description="Transglycosylase SLT" evidence="3">
    <location>
        <begin position="80"/>
        <end position="371"/>
    </location>
</feature>
<proteinExistence type="predicted"/>
<evidence type="ECO:0000256" key="1">
    <source>
        <dbReference type="PIRSR" id="PIRSR611757-1"/>
    </source>
</evidence>
<dbReference type="RefSeq" id="WP_007022003.1">
    <property type="nucleotide sequence ID" value="NZ_CH724126.1"/>
</dbReference>
<organism evidence="4 5">
    <name type="scientific">Neptuniibacter caesariensis</name>
    <dbReference type="NCBI Taxonomy" id="207954"/>
    <lineage>
        <taxon>Bacteria</taxon>
        <taxon>Pseudomonadati</taxon>
        <taxon>Pseudomonadota</taxon>
        <taxon>Gammaproteobacteria</taxon>
        <taxon>Oceanospirillales</taxon>
        <taxon>Oceanospirillaceae</taxon>
        <taxon>Neptuniibacter</taxon>
    </lineage>
</organism>
<dbReference type="EMBL" id="AAOW01000001">
    <property type="protein sequence ID" value="EAR62985.1"/>
    <property type="molecule type" value="Genomic_DNA"/>
</dbReference>
<dbReference type="NCBIfam" id="TIGR02282">
    <property type="entry name" value="MltB"/>
    <property type="match status" value="1"/>
</dbReference>
<feature type="active site" evidence="1">
    <location>
        <position position="172"/>
    </location>
</feature>
<accession>A0A7U8C7G6</accession>
<dbReference type="PANTHER" id="PTHR30163:SF9">
    <property type="entry name" value="MEMBRANE-BOUND LYTIC MUREIN TRANSGLYCOSYLASE B"/>
    <property type="match status" value="1"/>
</dbReference>
<dbReference type="InterPro" id="IPR043426">
    <property type="entry name" value="MltB-like"/>
</dbReference>
<gene>
    <name evidence="4" type="ORF">MED92_07696</name>
</gene>